<sequence>MQYLAACFLIFLSSLRFFGRISALGTGLGGSSRFRPLGSRRPLRIGVPQGDAHLVVCLEGGPKISKGMI</sequence>
<organism evidence="2 3">
    <name type="scientific">Brassica cretica</name>
    <name type="common">Mustard</name>
    <dbReference type="NCBI Taxonomy" id="69181"/>
    <lineage>
        <taxon>Eukaryota</taxon>
        <taxon>Viridiplantae</taxon>
        <taxon>Streptophyta</taxon>
        <taxon>Embryophyta</taxon>
        <taxon>Tracheophyta</taxon>
        <taxon>Spermatophyta</taxon>
        <taxon>Magnoliopsida</taxon>
        <taxon>eudicotyledons</taxon>
        <taxon>Gunneridae</taxon>
        <taxon>Pentapetalae</taxon>
        <taxon>rosids</taxon>
        <taxon>malvids</taxon>
        <taxon>Brassicales</taxon>
        <taxon>Brassicaceae</taxon>
        <taxon>Brassiceae</taxon>
        <taxon>Brassica</taxon>
    </lineage>
</organism>
<dbReference type="AlphaFoldDB" id="A0A8S9P197"/>
<keyword evidence="1" id="KW-0732">Signal</keyword>
<evidence type="ECO:0000313" key="2">
    <source>
        <dbReference type="EMBL" id="KAF3508485.1"/>
    </source>
</evidence>
<accession>A0A8S9P197</accession>
<gene>
    <name evidence="2" type="ORF">F2Q69_00006528</name>
</gene>
<protein>
    <recommendedName>
        <fullName evidence="4">Secreted protein</fullName>
    </recommendedName>
</protein>
<dbReference type="Proteomes" id="UP000712600">
    <property type="component" value="Unassembled WGS sequence"/>
</dbReference>
<evidence type="ECO:0000313" key="3">
    <source>
        <dbReference type="Proteomes" id="UP000712600"/>
    </source>
</evidence>
<proteinExistence type="predicted"/>
<evidence type="ECO:0008006" key="4">
    <source>
        <dbReference type="Google" id="ProtNLM"/>
    </source>
</evidence>
<name>A0A8S9P197_BRACR</name>
<evidence type="ECO:0000256" key="1">
    <source>
        <dbReference type="SAM" id="SignalP"/>
    </source>
</evidence>
<feature type="signal peptide" evidence="1">
    <location>
        <begin position="1"/>
        <end position="23"/>
    </location>
</feature>
<reference evidence="2" key="1">
    <citation type="submission" date="2019-12" db="EMBL/GenBank/DDBJ databases">
        <title>Genome sequencing and annotation of Brassica cretica.</title>
        <authorList>
            <person name="Studholme D.J."/>
            <person name="Sarris P."/>
        </authorList>
    </citation>
    <scope>NUCLEOTIDE SEQUENCE</scope>
    <source>
        <strain evidence="2">PFS-109/04</strain>
        <tissue evidence="2">Leaf</tissue>
    </source>
</reference>
<feature type="chain" id="PRO_5035880754" description="Secreted protein" evidence="1">
    <location>
        <begin position="24"/>
        <end position="69"/>
    </location>
</feature>
<dbReference type="EMBL" id="QGKX02001521">
    <property type="protein sequence ID" value="KAF3508485.1"/>
    <property type="molecule type" value="Genomic_DNA"/>
</dbReference>
<comment type="caution">
    <text evidence="2">The sequence shown here is derived from an EMBL/GenBank/DDBJ whole genome shotgun (WGS) entry which is preliminary data.</text>
</comment>